<protein>
    <recommendedName>
        <fullName evidence="3">Recombination-associated protein RdgC</fullName>
    </recommendedName>
</protein>
<sequence length="303" mass="33592">MWFKNLQLLRLRPHWDMSAAKLAGLLATQAFQPCSGLQSESIGWISPRDDGQLVYAFNRQFLISLAIEKKNLPGQTIKQKVKEKATEMENQQGFKPGKKQLKEIKEQVIDDLLPKAFPVLSTIQVWIDPVNGWIGIDASSPAKAELVFKYLVKAVEQLPVSSLRLCRSTTTAMTEWLSEDEAPGAFTVDNEAELQSMSEGKATVKYTRHSLDAQDVRNHIVAGKQCLNLAMTWNGKISFVLSGNTTIKRIRPLEVLKNHADPTAKGSDEVFDSDWALMTGELNSLINGLINALGGEVQDELAA</sequence>
<name>A0ABY1QTQ8_9BURK</name>
<comment type="subcellular location">
    <subcellularLocation>
        <location evidence="1">Cytoplasm</location>
        <location evidence="1">Nucleoid</location>
    </subcellularLocation>
</comment>
<evidence type="ECO:0000256" key="5">
    <source>
        <dbReference type="ARBA" id="ARBA00023172"/>
    </source>
</evidence>
<dbReference type="EMBL" id="FXUL01000034">
    <property type="protein sequence ID" value="SMP80144.1"/>
    <property type="molecule type" value="Genomic_DNA"/>
</dbReference>
<evidence type="ECO:0000313" key="6">
    <source>
        <dbReference type="EMBL" id="SMP80144.1"/>
    </source>
</evidence>
<dbReference type="InterPro" id="IPR007476">
    <property type="entry name" value="RdgC"/>
</dbReference>
<dbReference type="NCBIfam" id="NF001463">
    <property type="entry name" value="PRK00321.1-4"/>
    <property type="match status" value="1"/>
</dbReference>
<evidence type="ECO:0000256" key="2">
    <source>
        <dbReference type="ARBA" id="ARBA00008657"/>
    </source>
</evidence>
<accession>A0ABY1QTQ8</accession>
<evidence type="ECO:0000256" key="1">
    <source>
        <dbReference type="ARBA" id="ARBA00004453"/>
    </source>
</evidence>
<dbReference type="Pfam" id="PF04381">
    <property type="entry name" value="RdgC"/>
    <property type="match status" value="1"/>
</dbReference>
<keyword evidence="7" id="KW-1185">Reference proteome</keyword>
<evidence type="ECO:0000313" key="7">
    <source>
        <dbReference type="Proteomes" id="UP001158049"/>
    </source>
</evidence>
<evidence type="ECO:0000256" key="3">
    <source>
        <dbReference type="ARBA" id="ARBA00022296"/>
    </source>
</evidence>
<dbReference type="NCBIfam" id="NF001464">
    <property type="entry name" value="PRK00321.1-5"/>
    <property type="match status" value="1"/>
</dbReference>
<keyword evidence="4" id="KW-0963">Cytoplasm</keyword>
<dbReference type="Proteomes" id="UP001158049">
    <property type="component" value="Unassembled WGS sequence"/>
</dbReference>
<dbReference type="RefSeq" id="WP_283445409.1">
    <property type="nucleotide sequence ID" value="NZ_FXUL01000034.1"/>
</dbReference>
<organism evidence="6 7">
    <name type="scientific">Noviherbaspirillum suwonense</name>
    <dbReference type="NCBI Taxonomy" id="1224511"/>
    <lineage>
        <taxon>Bacteria</taxon>
        <taxon>Pseudomonadati</taxon>
        <taxon>Pseudomonadota</taxon>
        <taxon>Betaproteobacteria</taxon>
        <taxon>Burkholderiales</taxon>
        <taxon>Oxalobacteraceae</taxon>
        <taxon>Noviherbaspirillum</taxon>
    </lineage>
</organism>
<keyword evidence="5" id="KW-0233">DNA recombination</keyword>
<dbReference type="PANTHER" id="PTHR38103:SF1">
    <property type="entry name" value="RECOMBINATION-ASSOCIATED PROTEIN RDGC"/>
    <property type="match status" value="1"/>
</dbReference>
<gene>
    <name evidence="6" type="ORF">SAMN06295970_13420</name>
</gene>
<proteinExistence type="inferred from homology"/>
<comment type="caution">
    <text evidence="6">The sequence shown here is derived from an EMBL/GenBank/DDBJ whole genome shotgun (WGS) entry which is preliminary data.</text>
</comment>
<reference evidence="6 7" key="1">
    <citation type="submission" date="2017-05" db="EMBL/GenBank/DDBJ databases">
        <authorList>
            <person name="Varghese N."/>
            <person name="Submissions S."/>
        </authorList>
    </citation>
    <scope>NUCLEOTIDE SEQUENCE [LARGE SCALE GENOMIC DNA]</scope>
    <source>
        <strain evidence="6 7">DSM 26001</strain>
    </source>
</reference>
<dbReference type="PANTHER" id="PTHR38103">
    <property type="entry name" value="RECOMBINATION-ASSOCIATED PROTEIN RDGC"/>
    <property type="match status" value="1"/>
</dbReference>
<evidence type="ECO:0000256" key="4">
    <source>
        <dbReference type="ARBA" id="ARBA00022490"/>
    </source>
</evidence>
<comment type="similarity">
    <text evidence="2">Belongs to the RdgC family.</text>
</comment>